<feature type="domain" description="N-acetyltransferase" evidence="1">
    <location>
        <begin position="1"/>
        <end position="98"/>
    </location>
</feature>
<dbReference type="OrthoDB" id="5405911at2"/>
<dbReference type="EMBL" id="LT629700">
    <property type="protein sequence ID" value="SDL91290.1"/>
    <property type="molecule type" value="Genomic_DNA"/>
</dbReference>
<gene>
    <name evidence="3" type="ORF">SAMN04488535_1219</name>
</gene>
<dbReference type="PROSITE" id="PS51729">
    <property type="entry name" value="GNAT_YJDJ"/>
    <property type="match status" value="1"/>
</dbReference>
<evidence type="ECO:0000259" key="2">
    <source>
        <dbReference type="PROSITE" id="PS51729"/>
    </source>
</evidence>
<keyword evidence="4" id="KW-1185">Reference proteome</keyword>
<protein>
    <submittedName>
        <fullName evidence="3">Uncharacterized protein</fullName>
    </submittedName>
</protein>
<dbReference type="PANTHER" id="PTHR31435">
    <property type="entry name" value="PROTEIN NATD1"/>
    <property type="match status" value="1"/>
</dbReference>
<dbReference type="SUPFAM" id="SSF55729">
    <property type="entry name" value="Acyl-CoA N-acyltransferases (Nat)"/>
    <property type="match status" value="1"/>
</dbReference>
<dbReference type="PROSITE" id="PS51186">
    <property type="entry name" value="GNAT"/>
    <property type="match status" value="1"/>
</dbReference>
<dbReference type="PANTHER" id="PTHR31435:SF10">
    <property type="entry name" value="BSR4717 PROTEIN"/>
    <property type="match status" value="1"/>
</dbReference>
<dbReference type="Proteomes" id="UP000199350">
    <property type="component" value="Chromosome I"/>
</dbReference>
<evidence type="ECO:0000259" key="1">
    <source>
        <dbReference type="PROSITE" id="PS51186"/>
    </source>
</evidence>
<organism evidence="3 4">
    <name type="scientific">Corynebacterium mycetoides</name>
    <dbReference type="NCBI Taxonomy" id="38302"/>
    <lineage>
        <taxon>Bacteria</taxon>
        <taxon>Bacillati</taxon>
        <taxon>Actinomycetota</taxon>
        <taxon>Actinomycetes</taxon>
        <taxon>Mycobacteriales</taxon>
        <taxon>Corynebacteriaceae</taxon>
        <taxon>Corynebacterium</taxon>
    </lineage>
</organism>
<dbReference type="Pfam" id="PF14542">
    <property type="entry name" value="Acetyltransf_CG"/>
    <property type="match status" value="1"/>
</dbReference>
<sequence>MSDNQSNNDVRLNEAQSRYEILVDGQVAGYTAFSERGDVRDFNHTVVLPEYRGQGLSSPLIQVALDETREQGKKIIPTCSAVARFLAKNEDYQDLVAQ</sequence>
<dbReference type="InterPro" id="IPR045057">
    <property type="entry name" value="Gcn5-rel_NAT"/>
</dbReference>
<dbReference type="CDD" id="cd04301">
    <property type="entry name" value="NAT_SF"/>
    <property type="match status" value="1"/>
</dbReference>
<dbReference type="InterPro" id="IPR016181">
    <property type="entry name" value="Acyl_CoA_acyltransferase"/>
</dbReference>
<feature type="domain" description="N-acetyltransferase" evidence="2">
    <location>
        <begin position="11"/>
        <end position="97"/>
    </location>
</feature>
<dbReference type="RefSeq" id="WP_092150056.1">
    <property type="nucleotide sequence ID" value="NZ_LT629700.1"/>
</dbReference>
<dbReference type="InterPro" id="IPR000182">
    <property type="entry name" value="GNAT_dom"/>
</dbReference>
<reference evidence="4" key="1">
    <citation type="submission" date="2016-10" db="EMBL/GenBank/DDBJ databases">
        <authorList>
            <person name="Varghese N."/>
            <person name="Submissions S."/>
        </authorList>
    </citation>
    <scope>NUCLEOTIDE SEQUENCE [LARGE SCALE GENOMIC DNA]</scope>
    <source>
        <strain evidence="4">DSM 20632</strain>
    </source>
</reference>
<evidence type="ECO:0000313" key="3">
    <source>
        <dbReference type="EMBL" id="SDL91290.1"/>
    </source>
</evidence>
<dbReference type="Gene3D" id="3.40.630.30">
    <property type="match status" value="1"/>
</dbReference>
<dbReference type="AlphaFoldDB" id="A0A1G9NY28"/>
<dbReference type="InterPro" id="IPR031165">
    <property type="entry name" value="GNAT_YJDJ"/>
</dbReference>
<evidence type="ECO:0000313" key="4">
    <source>
        <dbReference type="Proteomes" id="UP000199350"/>
    </source>
</evidence>
<proteinExistence type="predicted"/>
<dbReference type="STRING" id="38302.SAMN04488535_1219"/>
<dbReference type="GO" id="GO:0016747">
    <property type="term" value="F:acyltransferase activity, transferring groups other than amino-acyl groups"/>
    <property type="evidence" value="ECO:0007669"/>
    <property type="project" value="InterPro"/>
</dbReference>
<name>A0A1G9NY28_9CORY</name>
<accession>A0A1G9NY28</accession>